<geneLocation type="plasmid" evidence="4">
    <name>pFiD188</name>
</geneLocation>
<dbReference type="GO" id="GO:0005737">
    <property type="term" value="C:cytoplasm"/>
    <property type="evidence" value="ECO:0007669"/>
    <property type="project" value="TreeGrafter"/>
</dbReference>
<name>G8JYY2_RHOFA</name>
<accession>G8JYY2</accession>
<evidence type="ECO:0000256" key="2">
    <source>
        <dbReference type="ARBA" id="ARBA00022553"/>
    </source>
</evidence>
<dbReference type="PANTHER" id="PTHR45527">
    <property type="entry name" value="NONRIBOSOMAL PEPTIDE SYNTHETASE"/>
    <property type="match status" value="1"/>
</dbReference>
<dbReference type="GO" id="GO:0044550">
    <property type="term" value="P:secondary metabolite biosynthetic process"/>
    <property type="evidence" value="ECO:0007669"/>
    <property type="project" value="TreeGrafter"/>
</dbReference>
<dbReference type="GO" id="GO:0031177">
    <property type="term" value="F:phosphopantetheine binding"/>
    <property type="evidence" value="ECO:0007669"/>
    <property type="project" value="InterPro"/>
</dbReference>
<reference evidence="4" key="1">
    <citation type="journal article" date="2009" name="Proc. Natl. Acad. Sci. U.S.A.">
        <title>Identification of Rhodococcus fascians cytokinins and their modus operandi to reshape the plant.</title>
        <authorList>
            <person name="Pertry I."/>
            <person name="Vaclavikova K."/>
            <person name="Depuydt S."/>
            <person name="Galuszka P."/>
            <person name="Spichal L."/>
            <person name="Temmerman W."/>
            <person name="Stes E."/>
            <person name="Schmulling T."/>
            <person name="Kakimoto T."/>
            <person name="Van Montagu M.C."/>
            <person name="Strnad M."/>
            <person name="Holsters M."/>
            <person name="Tarkowski P."/>
            <person name="Vereecke D."/>
        </authorList>
    </citation>
    <scope>NUCLEOTIDE SEQUENCE</scope>
    <source>
        <strain evidence="4">D188</strain>
        <plasmid evidence="4">pFiD188</plasmid>
    </source>
</reference>
<protein>
    <submittedName>
        <fullName evidence="4">Putative nonribosomal peptide synthetase subunit</fullName>
    </submittedName>
</protein>
<evidence type="ECO:0000259" key="3">
    <source>
        <dbReference type="PROSITE" id="PS50075"/>
    </source>
</evidence>
<gene>
    <name evidence="4" type="ORF">pFi_117</name>
</gene>
<dbReference type="InterPro" id="IPR036736">
    <property type="entry name" value="ACP-like_sf"/>
</dbReference>
<sequence>MQPTDHSDGEQRNMSKQRMATTITSFWERALGEENLTLDDNFFDLGGDSLTAAKILALIQREYGLQAELHLIFNNPTIEEFVEAVDEELAGVAPRGEDA</sequence>
<keyword evidence="2" id="KW-0597">Phosphoprotein</keyword>
<dbReference type="InterPro" id="IPR009081">
    <property type="entry name" value="PP-bd_ACP"/>
</dbReference>
<dbReference type="PROSITE" id="PS50075">
    <property type="entry name" value="CARRIER"/>
    <property type="match status" value="1"/>
</dbReference>
<reference evidence="4" key="5">
    <citation type="journal article" date="2012" name="Mol. Plant Microbe Interact.">
        <title>pFiD188, the linear virulence plasmid of Rhodococcus fascians D188.</title>
        <authorList>
            <person name="Francis I."/>
            <person name="De Keyser A."/>
            <person name="De Backer P."/>
            <person name="Simon-Mateo C."/>
            <person name="Kalkus J."/>
            <person name="Pertry I."/>
            <person name="Ardiles-Diaz W."/>
            <person name="De Rycke R."/>
            <person name="Vandeputte O.M."/>
            <person name="El Jaziri M."/>
            <person name="Holsters M."/>
            <person name="Vereecke D."/>
        </authorList>
    </citation>
    <scope>NUCLEOTIDE SEQUENCE</scope>
    <source>
        <strain evidence="4">D188</strain>
        <plasmid evidence="4">pFiD188</plasmid>
    </source>
</reference>
<reference evidence="4" key="4">
    <citation type="submission" date="2011-06" db="EMBL/GenBank/DDBJ databases">
        <authorList>
            <person name="Vereecke D.M."/>
        </authorList>
    </citation>
    <scope>NUCLEOTIDE SEQUENCE</scope>
    <source>
        <strain evidence="4">D188</strain>
        <plasmid evidence="4">pFiD188</plasmid>
    </source>
</reference>
<dbReference type="AlphaFoldDB" id="G8JYY2"/>
<dbReference type="Gene3D" id="1.10.1200.10">
    <property type="entry name" value="ACP-like"/>
    <property type="match status" value="1"/>
</dbReference>
<keyword evidence="1" id="KW-0596">Phosphopantetheine</keyword>
<dbReference type="GO" id="GO:0043041">
    <property type="term" value="P:amino acid activation for nonribosomal peptide biosynthetic process"/>
    <property type="evidence" value="ECO:0007669"/>
    <property type="project" value="TreeGrafter"/>
</dbReference>
<evidence type="ECO:0000313" key="4">
    <source>
        <dbReference type="EMBL" id="AET25253.1"/>
    </source>
</evidence>
<feature type="domain" description="Carrier" evidence="3">
    <location>
        <begin position="14"/>
        <end position="89"/>
    </location>
</feature>
<keyword evidence="4" id="KW-0614">Plasmid</keyword>
<proteinExistence type="predicted"/>
<evidence type="ECO:0000256" key="1">
    <source>
        <dbReference type="ARBA" id="ARBA00022450"/>
    </source>
</evidence>
<reference evidence="4" key="3">
    <citation type="journal article" date="2011" name="Annu. Rev. Phytopathol.">
        <title>A successful bacterial coup d'etat: how Rhodococcus fascians redirects plant development.</title>
        <authorList>
            <person name="Stes E."/>
            <person name="Vandeputte O.M."/>
            <person name="El Jaziri M."/>
            <person name="Holsters M."/>
            <person name="Vereecke D."/>
        </authorList>
    </citation>
    <scope>NUCLEOTIDE SEQUENCE</scope>
    <source>
        <strain evidence="4">D188</strain>
        <plasmid evidence="4">pFiD188</plasmid>
    </source>
</reference>
<organism evidence="4">
    <name type="scientific">Rhodococcoides fascians D188</name>
    <dbReference type="NCBI Taxonomy" id="1051973"/>
    <lineage>
        <taxon>Bacteria</taxon>
        <taxon>Bacillati</taxon>
        <taxon>Actinomycetota</taxon>
        <taxon>Actinomycetes</taxon>
        <taxon>Mycobacteriales</taxon>
        <taxon>Nocardiaceae</taxon>
        <taxon>Rhodococcoides</taxon>
    </lineage>
</organism>
<dbReference type="InterPro" id="IPR006162">
    <property type="entry name" value="Ppantetheine_attach_site"/>
</dbReference>
<dbReference type="SUPFAM" id="SSF47336">
    <property type="entry name" value="ACP-like"/>
    <property type="match status" value="1"/>
</dbReference>
<dbReference type="InterPro" id="IPR020806">
    <property type="entry name" value="PKS_PP-bd"/>
</dbReference>
<reference evidence="4" key="2">
    <citation type="journal article" date="2010" name="Mol. Plant Microbe Interact.">
        <title>Rhodococcus fascians impacts plant development through the dynamic fas-mediated production of a cytokinin mix.</title>
        <authorList>
            <person name="Pertry I."/>
            <person name="Vaclavikova K."/>
            <person name="Gemrotova M."/>
            <person name="Spichal L."/>
            <person name="Galuszka P."/>
            <person name="Depuydt S."/>
            <person name="Temmerman W."/>
            <person name="Stes E."/>
            <person name="De Keyser A."/>
            <person name="Riefler M."/>
            <person name="Biondi S."/>
            <person name="Novak O."/>
            <person name="Schmulling T."/>
            <person name="Strnad M."/>
            <person name="Tarkowski P."/>
            <person name="Holsters M."/>
            <person name="Vereecke D."/>
        </authorList>
    </citation>
    <scope>NUCLEOTIDE SEQUENCE</scope>
    <source>
        <strain evidence="4">D188</strain>
        <plasmid evidence="4">pFiD188</plasmid>
    </source>
</reference>
<dbReference type="SMART" id="SM00823">
    <property type="entry name" value="PKS_PP"/>
    <property type="match status" value="1"/>
</dbReference>
<dbReference type="Pfam" id="PF00550">
    <property type="entry name" value="PP-binding"/>
    <property type="match status" value="1"/>
</dbReference>
<dbReference type="PROSITE" id="PS00012">
    <property type="entry name" value="PHOSPHOPANTETHEINE"/>
    <property type="match status" value="1"/>
</dbReference>
<dbReference type="PANTHER" id="PTHR45527:SF1">
    <property type="entry name" value="FATTY ACID SYNTHASE"/>
    <property type="match status" value="1"/>
</dbReference>
<dbReference type="EMBL" id="JN093097">
    <property type="protein sequence ID" value="AET25253.1"/>
    <property type="molecule type" value="Genomic_DNA"/>
</dbReference>